<evidence type="ECO:0000256" key="1">
    <source>
        <dbReference type="ARBA" id="ARBA00009320"/>
    </source>
</evidence>
<dbReference type="RefSeq" id="WP_191719571.1">
    <property type="nucleotide sequence ID" value="NZ_JACSQP010000007.1"/>
</dbReference>
<comment type="caution">
    <text evidence="2">The sequence shown here is derived from an EMBL/GenBank/DDBJ whole genome shotgun (WGS) entry which is preliminary data.</text>
</comment>
<dbReference type="Gene3D" id="3.30.470.10">
    <property type="match status" value="1"/>
</dbReference>
<reference evidence="2 3" key="1">
    <citation type="submission" date="2020-08" db="EMBL/GenBank/DDBJ databases">
        <title>A Genomic Blueprint of the Chicken Gut Microbiome.</title>
        <authorList>
            <person name="Gilroy R."/>
            <person name="Ravi A."/>
            <person name="Getino M."/>
            <person name="Pursley I."/>
            <person name="Horton D.L."/>
            <person name="Alikhan N.-F."/>
            <person name="Baker D."/>
            <person name="Gharbi K."/>
            <person name="Hall N."/>
            <person name="Watson M."/>
            <person name="Adriaenssens E.M."/>
            <person name="Foster-Nyarko E."/>
            <person name="Jarju S."/>
            <person name="Secka A."/>
            <person name="Antonio M."/>
            <person name="Oren A."/>
            <person name="Chaudhuri R."/>
            <person name="La Ragione R.M."/>
            <person name="Hildebrand F."/>
            <person name="Pallen M.J."/>
        </authorList>
    </citation>
    <scope>NUCLEOTIDE SEQUENCE [LARGE SCALE GENOMIC DNA]</scope>
    <source>
        <strain evidence="2 3">Sa4CUA7</strain>
    </source>
</reference>
<dbReference type="EMBL" id="JACSQP010000007">
    <property type="protein sequence ID" value="MBD7958372.1"/>
    <property type="molecule type" value="Genomic_DNA"/>
</dbReference>
<dbReference type="InterPro" id="IPR043132">
    <property type="entry name" value="BCAT-like_C"/>
</dbReference>
<dbReference type="InterPro" id="IPR001544">
    <property type="entry name" value="Aminotrans_IV"/>
</dbReference>
<gene>
    <name evidence="2" type="ORF">H9651_12040</name>
</gene>
<keyword evidence="2" id="KW-0456">Lyase</keyword>
<accession>A0ABR8S4H5</accession>
<keyword evidence="3" id="KW-1185">Reference proteome</keyword>
<dbReference type="Proteomes" id="UP000648352">
    <property type="component" value="Unassembled WGS sequence"/>
</dbReference>
<dbReference type="SUPFAM" id="SSF56752">
    <property type="entry name" value="D-aminoacid aminotransferase-like PLP-dependent enzymes"/>
    <property type="match status" value="1"/>
</dbReference>
<dbReference type="PANTHER" id="PTHR42743:SF11">
    <property type="entry name" value="AMINODEOXYCHORISMATE LYASE"/>
    <property type="match status" value="1"/>
</dbReference>
<proteinExistence type="inferred from homology"/>
<evidence type="ECO:0000313" key="3">
    <source>
        <dbReference type="Proteomes" id="UP000648352"/>
    </source>
</evidence>
<organism evidence="2 3">
    <name type="scientific">Microbacterium pullorum</name>
    <dbReference type="NCBI Taxonomy" id="2762236"/>
    <lineage>
        <taxon>Bacteria</taxon>
        <taxon>Bacillati</taxon>
        <taxon>Actinomycetota</taxon>
        <taxon>Actinomycetes</taxon>
        <taxon>Micrococcales</taxon>
        <taxon>Microbacteriaceae</taxon>
        <taxon>Microbacterium</taxon>
    </lineage>
</organism>
<dbReference type="InterPro" id="IPR043131">
    <property type="entry name" value="BCAT-like_N"/>
</dbReference>
<comment type="similarity">
    <text evidence="1">Belongs to the class-IV pyridoxal-phosphate-dependent aminotransferase family.</text>
</comment>
<dbReference type="InterPro" id="IPR036038">
    <property type="entry name" value="Aminotransferase-like"/>
</dbReference>
<evidence type="ECO:0000313" key="2">
    <source>
        <dbReference type="EMBL" id="MBD7958372.1"/>
    </source>
</evidence>
<sequence>MQPLVLYVLDLAADGAFERCVRRVEARDAVLSVTDLSATRGDGVFETVVVIDGTPQALEEHLDRFARSAALLDLPEPRRDLWRHAVLTAAADLGALRPRAAIKFVLSRGDEAGDGAGTGWALGFAPSAPPAAPPAPIDVVLLDRGYRHDVAQTSPWLLQGAKTLSYAVNMAALREARRRGAQDVVFVSSDGFVLEGPTSTLIARIDGAYVTPPTDLGILPGTTQADVFAGLRAWGEQVATRRLSVPDLLGADAVWLCSSTRGAAAVRSIDGTPFTVDDALTARLRDHLDARKK</sequence>
<dbReference type="PANTHER" id="PTHR42743">
    <property type="entry name" value="AMINO-ACID AMINOTRANSFERASE"/>
    <property type="match status" value="1"/>
</dbReference>
<dbReference type="Gene3D" id="3.20.10.10">
    <property type="entry name" value="D-amino Acid Aminotransferase, subunit A, domain 2"/>
    <property type="match status" value="1"/>
</dbReference>
<dbReference type="EC" id="4.1.3.38" evidence="2"/>
<name>A0ABR8S4H5_9MICO</name>
<dbReference type="InterPro" id="IPR050571">
    <property type="entry name" value="Class-IV_PLP-Dep_Aminotrnsfr"/>
</dbReference>
<dbReference type="Pfam" id="PF01063">
    <property type="entry name" value="Aminotran_4"/>
    <property type="match status" value="1"/>
</dbReference>
<protein>
    <submittedName>
        <fullName evidence="2">Aminodeoxychorismate lyase</fullName>
        <ecNumber evidence="2">4.1.3.38</ecNumber>
    </submittedName>
</protein>
<dbReference type="NCBIfam" id="NF005888">
    <property type="entry name" value="PRK07849.1-3"/>
    <property type="match status" value="1"/>
</dbReference>
<dbReference type="GO" id="GO:0008696">
    <property type="term" value="F:4-amino-4-deoxychorismate lyase activity"/>
    <property type="evidence" value="ECO:0007669"/>
    <property type="project" value="UniProtKB-EC"/>
</dbReference>